<feature type="transmembrane region" description="Helical" evidence="1">
    <location>
        <begin position="86"/>
        <end position="104"/>
    </location>
</feature>
<feature type="transmembrane region" description="Helical" evidence="1">
    <location>
        <begin position="56"/>
        <end position="77"/>
    </location>
</feature>
<protein>
    <submittedName>
        <fullName evidence="2">Uncharacterized protein</fullName>
    </submittedName>
</protein>
<gene>
    <name evidence="2" type="ORF">UF10_04690</name>
</gene>
<sequence length="105" mass="11639">MSLAGRIILILLSLFAIYCMVGKNGRGVRNYIIRHTVAVYVMILGLLSILKSSLGLIQGFYFGIAALAISILTLFVFKKDYKKCQILNILGIIIGTIATHFAYIR</sequence>
<feature type="transmembrane region" description="Helical" evidence="1">
    <location>
        <begin position="31"/>
        <end position="50"/>
    </location>
</feature>
<dbReference type="RefSeq" id="WP_106776668.1">
    <property type="nucleotide sequence ID" value="NZ_JBGGGQ010000001.1"/>
</dbReference>
<proteinExistence type="predicted"/>
<dbReference type="OrthoDB" id="1752866at2"/>
<keyword evidence="1" id="KW-1133">Transmembrane helix</keyword>
<reference evidence="2" key="1">
    <citation type="thesis" date="2015" institute="Rutgers" country="The State University of New Jersey, 14 College Farm Rd., New Brunswick, NJ, USA">
        <title>Ammonia toxicity in bacteria and its implications for treatment of and resource recovery from highly nitrogenous organic wastes.</title>
        <authorList>
            <person name="Luther A.K."/>
        </authorList>
    </citation>
    <scope>NUCLEOTIDE SEQUENCE</scope>
    <source>
        <strain evidence="2">RT-10B</strain>
    </source>
</reference>
<keyword evidence="3" id="KW-1185">Reference proteome</keyword>
<keyword evidence="1" id="KW-0472">Membrane</keyword>
<comment type="caution">
    <text evidence="2">The sequence shown here is derived from an EMBL/GenBank/DDBJ whole genome shotgun (WGS) entry which is preliminary data.</text>
</comment>
<dbReference type="EMBL" id="JYGE01000003">
    <property type="protein sequence ID" value="PSJ31906.1"/>
    <property type="molecule type" value="Genomic_DNA"/>
</dbReference>
<evidence type="ECO:0000256" key="1">
    <source>
        <dbReference type="SAM" id="Phobius"/>
    </source>
</evidence>
<dbReference type="Proteomes" id="UP000241434">
    <property type="component" value="Unassembled WGS sequence"/>
</dbReference>
<accession>A0A2P7Q1S4</accession>
<name>A0A2P7Q1S4_9FIRM</name>
<feature type="transmembrane region" description="Helical" evidence="1">
    <location>
        <begin position="6"/>
        <end position="24"/>
    </location>
</feature>
<dbReference type="AlphaFoldDB" id="A0A2P7Q1S4"/>
<keyword evidence="1" id="KW-0812">Transmembrane</keyword>
<evidence type="ECO:0000313" key="3">
    <source>
        <dbReference type="Proteomes" id="UP000241434"/>
    </source>
</evidence>
<evidence type="ECO:0000313" key="2">
    <source>
        <dbReference type="EMBL" id="PSJ31906.1"/>
    </source>
</evidence>
<organism evidence="2 3">
    <name type="scientific">Peptostreptococcus russellii</name>
    <dbReference type="NCBI Taxonomy" id="215200"/>
    <lineage>
        <taxon>Bacteria</taxon>
        <taxon>Bacillati</taxon>
        <taxon>Bacillota</taxon>
        <taxon>Clostridia</taxon>
        <taxon>Peptostreptococcales</taxon>
        <taxon>Peptostreptococcaceae</taxon>
        <taxon>Peptostreptococcus</taxon>
    </lineage>
</organism>